<comment type="caution">
    <text evidence="8">The sequence shown here is derived from an EMBL/GenBank/DDBJ whole genome shotgun (WGS) entry which is preliminary data.</text>
</comment>
<keyword evidence="2" id="KW-0805">Transcription regulation</keyword>
<dbReference type="SMART" id="SM00774">
    <property type="entry name" value="WRKY"/>
    <property type="match status" value="1"/>
</dbReference>
<keyword evidence="5" id="KW-0539">Nucleus</keyword>
<gene>
    <name evidence="8" type="ORF">RJ641_004397</name>
</gene>
<dbReference type="EMBL" id="JBAMMX010000012">
    <property type="protein sequence ID" value="KAK6930303.1"/>
    <property type="molecule type" value="Genomic_DNA"/>
</dbReference>
<protein>
    <submittedName>
        <fullName evidence="8">WRKY domain</fullName>
    </submittedName>
</protein>
<evidence type="ECO:0000256" key="2">
    <source>
        <dbReference type="ARBA" id="ARBA00023015"/>
    </source>
</evidence>
<keyword evidence="9" id="KW-1185">Reference proteome</keyword>
<feature type="compositionally biased region" description="Pro residues" evidence="6">
    <location>
        <begin position="117"/>
        <end position="129"/>
    </location>
</feature>
<dbReference type="Pfam" id="PF03106">
    <property type="entry name" value="WRKY"/>
    <property type="match status" value="1"/>
</dbReference>
<dbReference type="Gene3D" id="2.20.25.80">
    <property type="entry name" value="WRKY domain"/>
    <property type="match status" value="1"/>
</dbReference>
<feature type="compositionally biased region" description="Basic and acidic residues" evidence="6">
    <location>
        <begin position="397"/>
        <end position="408"/>
    </location>
</feature>
<dbReference type="InterPro" id="IPR044810">
    <property type="entry name" value="WRKY_plant"/>
</dbReference>
<feature type="compositionally biased region" description="Low complexity" evidence="6">
    <location>
        <begin position="130"/>
        <end position="158"/>
    </location>
</feature>
<sequence>MEKKLQEQEVRIKKRDFTTTNTASTVATTATTITTTRSNKMANSTVISDQIPNMGYGIFHDVAPSSSCGDDAAEKSSFLDMLGIQQDYYSSPSLFDLFQPPSTHHHHLIPSSQSQQPPTPLFSPPPPIPESSAAPSEVLNTTTTTTTPNSTSISSSSTEAPNDDHDHQNKAPEDLEDQDSQDKNKKQLKAKKKNQKRQRGPRFAFMTKSEVDHLDDGYRWRKYGQKAVKNSPFPRSYYRCTSAACGVKKRVERSCEDPTIVVTIYEGQHTHQSPPMSRGNLGVIPPVEINSIYGGASTCTSTSSSSTLFLYNVPQILSPHLQQHQPPQPYFHNPPSITPPLFGSFSSSSTTSSVTNSPSMFPTNYNYNQEKRFTPSSRSSLMLRDHGLLEDIVPSQMRKESKEEQDHQ</sequence>
<feature type="compositionally biased region" description="Polar residues" evidence="6">
    <location>
        <begin position="371"/>
        <end position="380"/>
    </location>
</feature>
<evidence type="ECO:0000256" key="6">
    <source>
        <dbReference type="SAM" id="MobiDB-lite"/>
    </source>
</evidence>
<keyword evidence="3" id="KW-0238">DNA-binding</keyword>
<evidence type="ECO:0000313" key="9">
    <source>
        <dbReference type="Proteomes" id="UP001370490"/>
    </source>
</evidence>
<comment type="subcellular location">
    <subcellularLocation>
        <location evidence="1">Nucleus</location>
    </subcellularLocation>
</comment>
<accession>A0AAN8ZE07</accession>
<evidence type="ECO:0000256" key="3">
    <source>
        <dbReference type="ARBA" id="ARBA00023125"/>
    </source>
</evidence>
<feature type="region of interest" description="Disordered" evidence="6">
    <location>
        <begin position="100"/>
        <end position="202"/>
    </location>
</feature>
<evidence type="ECO:0000313" key="8">
    <source>
        <dbReference type="EMBL" id="KAK6930303.1"/>
    </source>
</evidence>
<keyword evidence="4" id="KW-0804">Transcription</keyword>
<organism evidence="8 9">
    <name type="scientific">Dillenia turbinata</name>
    <dbReference type="NCBI Taxonomy" id="194707"/>
    <lineage>
        <taxon>Eukaryota</taxon>
        <taxon>Viridiplantae</taxon>
        <taxon>Streptophyta</taxon>
        <taxon>Embryophyta</taxon>
        <taxon>Tracheophyta</taxon>
        <taxon>Spermatophyta</taxon>
        <taxon>Magnoliopsida</taxon>
        <taxon>eudicotyledons</taxon>
        <taxon>Gunneridae</taxon>
        <taxon>Pentapetalae</taxon>
        <taxon>Dilleniales</taxon>
        <taxon>Dilleniaceae</taxon>
        <taxon>Dillenia</taxon>
    </lineage>
</organism>
<reference evidence="8 9" key="1">
    <citation type="submission" date="2023-12" db="EMBL/GenBank/DDBJ databases">
        <title>A high-quality genome assembly for Dillenia turbinata (Dilleniales).</title>
        <authorList>
            <person name="Chanderbali A."/>
        </authorList>
    </citation>
    <scope>NUCLEOTIDE SEQUENCE [LARGE SCALE GENOMIC DNA]</scope>
    <source>
        <strain evidence="8">LSX21</strain>
        <tissue evidence="8">Leaf</tissue>
    </source>
</reference>
<proteinExistence type="predicted"/>
<dbReference type="GO" id="GO:0003700">
    <property type="term" value="F:DNA-binding transcription factor activity"/>
    <property type="evidence" value="ECO:0007669"/>
    <property type="project" value="InterPro"/>
</dbReference>
<dbReference type="PROSITE" id="PS50811">
    <property type="entry name" value="WRKY"/>
    <property type="match status" value="1"/>
</dbReference>
<feature type="region of interest" description="Disordered" evidence="6">
    <location>
        <begin position="371"/>
        <end position="408"/>
    </location>
</feature>
<dbReference type="PANTHER" id="PTHR31221:SF358">
    <property type="entry name" value="WRKY TRANSCRIPTION FACTOR 71"/>
    <property type="match status" value="1"/>
</dbReference>
<dbReference type="AlphaFoldDB" id="A0AAN8ZE07"/>
<dbReference type="SUPFAM" id="SSF118290">
    <property type="entry name" value="WRKY DNA-binding domain"/>
    <property type="match status" value="1"/>
</dbReference>
<evidence type="ECO:0000256" key="1">
    <source>
        <dbReference type="ARBA" id="ARBA00004123"/>
    </source>
</evidence>
<dbReference type="Proteomes" id="UP001370490">
    <property type="component" value="Unassembled WGS sequence"/>
</dbReference>
<evidence type="ECO:0000259" key="7">
    <source>
        <dbReference type="PROSITE" id="PS50811"/>
    </source>
</evidence>
<dbReference type="PANTHER" id="PTHR31221">
    <property type="entry name" value="WRKY TRANSCRIPTION FACTOR PROTEIN 1-RELATED"/>
    <property type="match status" value="1"/>
</dbReference>
<feature type="compositionally biased region" description="Basic and acidic residues" evidence="6">
    <location>
        <begin position="162"/>
        <end position="173"/>
    </location>
</feature>
<dbReference type="InterPro" id="IPR036576">
    <property type="entry name" value="WRKY_dom_sf"/>
</dbReference>
<dbReference type="GO" id="GO:0005634">
    <property type="term" value="C:nucleus"/>
    <property type="evidence" value="ECO:0007669"/>
    <property type="project" value="UniProtKB-SubCell"/>
</dbReference>
<feature type="compositionally biased region" description="Basic residues" evidence="6">
    <location>
        <begin position="186"/>
        <end position="200"/>
    </location>
</feature>
<dbReference type="FunFam" id="2.20.25.80:FF:000003">
    <property type="entry name" value="WRKY transcription factor 57"/>
    <property type="match status" value="1"/>
</dbReference>
<evidence type="ECO:0000256" key="5">
    <source>
        <dbReference type="ARBA" id="ARBA00023242"/>
    </source>
</evidence>
<evidence type="ECO:0000256" key="4">
    <source>
        <dbReference type="ARBA" id="ARBA00023163"/>
    </source>
</evidence>
<name>A0AAN8ZE07_9MAGN</name>
<feature type="domain" description="WRKY" evidence="7">
    <location>
        <begin position="209"/>
        <end position="274"/>
    </location>
</feature>
<dbReference type="GO" id="GO:0043565">
    <property type="term" value="F:sequence-specific DNA binding"/>
    <property type="evidence" value="ECO:0007669"/>
    <property type="project" value="InterPro"/>
</dbReference>
<dbReference type="InterPro" id="IPR003657">
    <property type="entry name" value="WRKY_dom"/>
</dbReference>